<gene>
    <name evidence="2" type="ORF">D1869_00230</name>
    <name evidence="1" type="ORF">HNQ62_001051</name>
</gene>
<accession>A0A650CD76</accession>
<reference evidence="2 3" key="1">
    <citation type="submission" date="2019-10" db="EMBL/GenBank/DDBJ databases">
        <title>Genome Sequences from Six Type Strain Members of the Archaeal Family Sulfolobaceae: Acidianus ambivalens, Acidianus infernus, Metallosphaera prunae, Stygiolobus azoricus, Sulfolobus metallicus, and Sulfurisphaera ohwakuensis.</title>
        <authorList>
            <person name="Counts J.A."/>
            <person name="Kelly R.M."/>
        </authorList>
    </citation>
    <scope>NUCLEOTIDE SEQUENCE [LARGE SCALE GENOMIC DNA]</scope>
    <source>
        <strain evidence="2 3">TA-1</strain>
    </source>
</reference>
<evidence type="ECO:0000313" key="1">
    <source>
        <dbReference type="EMBL" id="MBB5253309.1"/>
    </source>
</evidence>
<dbReference type="RefSeq" id="WP_156013390.1">
    <property type="nucleotide sequence ID" value="NZ_CP045484.1"/>
</dbReference>
<name>A0A650CD76_SULOH</name>
<evidence type="ECO:0000313" key="2">
    <source>
        <dbReference type="EMBL" id="QGR15793.1"/>
    </source>
</evidence>
<organism evidence="2 3">
    <name type="scientific">Sulfurisphaera ohwakuensis</name>
    <dbReference type="NCBI Taxonomy" id="69656"/>
    <lineage>
        <taxon>Archaea</taxon>
        <taxon>Thermoproteota</taxon>
        <taxon>Thermoprotei</taxon>
        <taxon>Sulfolobales</taxon>
        <taxon>Sulfolobaceae</taxon>
        <taxon>Sulfurisphaera</taxon>
    </lineage>
</organism>
<keyword evidence="3" id="KW-1185">Reference proteome</keyword>
<dbReference type="AlphaFoldDB" id="A0A650CD76"/>
<dbReference type="KEGG" id="soh:D1869_00230"/>
<evidence type="ECO:0000313" key="3">
    <source>
        <dbReference type="Proteomes" id="UP000427373"/>
    </source>
</evidence>
<sequence>MINVPDWVIEVLEETDCEYCGAEIVYARTKKGIGVFDARTWKPHRLTCPYSPQWSKKVGRREMKQTHLEDFGILRDE</sequence>
<proteinExistence type="predicted"/>
<dbReference type="OrthoDB" id="376693at2157"/>
<reference evidence="1 4" key="2">
    <citation type="submission" date="2020-08" db="EMBL/GenBank/DDBJ databases">
        <title>Genomic Encyclopedia of Type Strains, Phase IV (KMG-IV): sequencing the most valuable type-strain genomes for metagenomic binning, comparative biology and taxonomic classification.</title>
        <authorList>
            <person name="Goeker M."/>
        </authorList>
    </citation>
    <scope>NUCLEOTIDE SEQUENCE [LARGE SCALE GENOMIC DNA]</scope>
    <source>
        <strain evidence="1 4">DSM 12421</strain>
    </source>
</reference>
<dbReference type="Proteomes" id="UP000427373">
    <property type="component" value="Chromosome"/>
</dbReference>
<dbReference type="EMBL" id="JACHFY010000003">
    <property type="protein sequence ID" value="MBB5253309.1"/>
    <property type="molecule type" value="Genomic_DNA"/>
</dbReference>
<dbReference type="GeneID" id="42799628"/>
<evidence type="ECO:0000313" key="4">
    <source>
        <dbReference type="Proteomes" id="UP000582213"/>
    </source>
</evidence>
<dbReference type="EMBL" id="CP045484">
    <property type="protein sequence ID" value="QGR15793.1"/>
    <property type="molecule type" value="Genomic_DNA"/>
</dbReference>
<dbReference type="Proteomes" id="UP000582213">
    <property type="component" value="Unassembled WGS sequence"/>
</dbReference>
<protein>
    <submittedName>
        <fullName evidence="2">Uncharacterized protein</fullName>
    </submittedName>
</protein>